<dbReference type="AlphaFoldDB" id="A0AA35TFD9"/>
<keyword evidence="2" id="KW-1185">Reference proteome</keyword>
<dbReference type="EMBL" id="CASHTH010003583">
    <property type="protein sequence ID" value="CAI8046714.1"/>
    <property type="molecule type" value="Genomic_DNA"/>
</dbReference>
<evidence type="ECO:0000313" key="2">
    <source>
        <dbReference type="Proteomes" id="UP001174909"/>
    </source>
</evidence>
<sequence length="162" mass="18460">MEKCTARWAQCFTNYWTSNSIRWRTVVCQNPFSPGHCLLDSSIDICSEDQLDACTCEPTQPPTTTEPVPTMPPVGERCIYTDADLEIDEENRYTITTCFDESEGTLCLAEVPLPECSSSDFCRSYWWETFFIEWNIVVCRRPSGYCFLKSTIPNCLEAQGAT</sequence>
<protein>
    <submittedName>
        <fullName evidence="1">Uncharacterized protein</fullName>
    </submittedName>
</protein>
<evidence type="ECO:0000313" key="1">
    <source>
        <dbReference type="EMBL" id="CAI8046714.1"/>
    </source>
</evidence>
<accession>A0AA35TFD9</accession>
<comment type="caution">
    <text evidence="1">The sequence shown here is derived from an EMBL/GenBank/DDBJ whole genome shotgun (WGS) entry which is preliminary data.</text>
</comment>
<dbReference type="Proteomes" id="UP001174909">
    <property type="component" value="Unassembled WGS sequence"/>
</dbReference>
<reference evidence="1" key="1">
    <citation type="submission" date="2023-03" db="EMBL/GenBank/DDBJ databases">
        <authorList>
            <person name="Steffen K."/>
            <person name="Cardenas P."/>
        </authorList>
    </citation>
    <scope>NUCLEOTIDE SEQUENCE</scope>
</reference>
<name>A0AA35TFD9_GEOBA</name>
<gene>
    <name evidence="1" type="ORF">GBAR_LOCUS25826</name>
</gene>
<proteinExistence type="predicted"/>
<organism evidence="1 2">
    <name type="scientific">Geodia barretti</name>
    <name type="common">Barrett's horny sponge</name>
    <dbReference type="NCBI Taxonomy" id="519541"/>
    <lineage>
        <taxon>Eukaryota</taxon>
        <taxon>Metazoa</taxon>
        <taxon>Porifera</taxon>
        <taxon>Demospongiae</taxon>
        <taxon>Heteroscleromorpha</taxon>
        <taxon>Tetractinellida</taxon>
        <taxon>Astrophorina</taxon>
        <taxon>Geodiidae</taxon>
        <taxon>Geodia</taxon>
    </lineage>
</organism>